<comment type="subcellular location">
    <subcellularLocation>
        <location evidence="1">Periplasm</location>
    </subcellularLocation>
</comment>
<feature type="compositionally biased region" description="Low complexity" evidence="2">
    <location>
        <begin position="210"/>
        <end position="221"/>
    </location>
</feature>
<keyword evidence="1" id="KW-0132">Cell division</keyword>
<dbReference type="EMBL" id="UIGB01000001">
    <property type="protein sequence ID" value="SUU86297.1"/>
    <property type="molecule type" value="Genomic_DNA"/>
</dbReference>
<proteinExistence type="inferred from homology"/>
<dbReference type="AlphaFoldDB" id="A0A380WDS1"/>
<dbReference type="Proteomes" id="UP000254343">
    <property type="component" value="Unassembled WGS sequence"/>
</dbReference>
<dbReference type="GO" id="GO:0030288">
    <property type="term" value="C:outer membrane-bounded periplasmic space"/>
    <property type="evidence" value="ECO:0007669"/>
    <property type="project" value="UniProtKB-UniRule"/>
</dbReference>
<dbReference type="InterPro" id="IPR019734">
    <property type="entry name" value="TPR_rpt"/>
</dbReference>
<feature type="compositionally biased region" description="Low complexity" evidence="2">
    <location>
        <begin position="89"/>
        <end position="135"/>
    </location>
</feature>
<gene>
    <name evidence="3" type="primary">ybgF</name>
    <name evidence="1" type="synonym">cpoB</name>
    <name evidence="3" type="ORF">NCTC12722_03521</name>
</gene>
<reference evidence="3 4" key="1">
    <citation type="submission" date="2018-06" db="EMBL/GenBank/DDBJ databases">
        <authorList>
            <consortium name="Pathogen Informatics"/>
            <person name="Doyle S."/>
        </authorList>
    </citation>
    <scope>NUCLEOTIDE SEQUENCE [LARGE SCALE GENOMIC DNA]</scope>
    <source>
        <strain evidence="3 4">NCTC12722</strain>
    </source>
</reference>
<dbReference type="GO" id="GO:0043093">
    <property type="term" value="P:FtsZ-dependent cytokinesis"/>
    <property type="evidence" value="ECO:0007669"/>
    <property type="project" value="UniProtKB-UniRule"/>
</dbReference>
<dbReference type="Gene3D" id="1.25.40.10">
    <property type="entry name" value="Tetratricopeptide repeat domain"/>
    <property type="match status" value="1"/>
</dbReference>
<dbReference type="NCBIfam" id="TIGR02795">
    <property type="entry name" value="tol_pal_ybgF"/>
    <property type="match status" value="1"/>
</dbReference>
<name>A0A380WDS1_AFIFE</name>
<feature type="chain" id="PRO_5017090000" description="Cell division coordinator CpoB" evidence="1">
    <location>
        <begin position="38"/>
        <end position="349"/>
    </location>
</feature>
<comment type="similarity">
    <text evidence="1">Belongs to the CpoB family.</text>
</comment>
<keyword evidence="1" id="KW-0131">Cell cycle</keyword>
<accession>A0A380WDS1</accession>
<keyword evidence="1" id="KW-0574">Periplasm</keyword>
<protein>
    <recommendedName>
        <fullName evidence="1">Cell division coordinator CpoB</fullName>
    </recommendedName>
</protein>
<keyword evidence="1" id="KW-0732">Signal</keyword>
<dbReference type="InterPro" id="IPR011990">
    <property type="entry name" value="TPR-like_helical_dom_sf"/>
</dbReference>
<sequence precursor="true">MKNEIAMSPKSKTVAAAGLACALAMLSSLALPMQAHAQYDNDSQGDPQMEIDRLSDQLRKLTGQNEELQHRNQVLEEQLRQLQGGAAPGAGAPPARGPANAGPAPYQNQQYQNPPYQNPQYQQQPAYQGQQPGAPITTPYNDGQAPVAPPAGGRRGDAFDPNQNPSAPGAPRALGSMRGQSNYAEPGSSQPGAPMNLEGNNGVVSPPPAAGGSAALTTAPPTQSPKDEFDLGLGYMQRKDYGLAEETMRNFTVKYPSDRLVGDAQYWLGESLFQRKKYREAAEAFLAVTSKYDKSAKAPDAMLRLGESLAALKEKDAACAAFGEVARKYPRASSSVKQGVARGQKRSGC</sequence>
<dbReference type="Pfam" id="PF13174">
    <property type="entry name" value="TPR_6"/>
    <property type="match status" value="1"/>
</dbReference>
<evidence type="ECO:0000256" key="2">
    <source>
        <dbReference type="SAM" id="MobiDB-lite"/>
    </source>
</evidence>
<feature type="region of interest" description="Disordered" evidence="2">
    <location>
        <begin position="330"/>
        <end position="349"/>
    </location>
</feature>
<evidence type="ECO:0000313" key="4">
    <source>
        <dbReference type="Proteomes" id="UP000254343"/>
    </source>
</evidence>
<dbReference type="InterPro" id="IPR014162">
    <property type="entry name" value="CpoB_C"/>
</dbReference>
<evidence type="ECO:0000256" key="1">
    <source>
        <dbReference type="HAMAP-Rule" id="MF_02066"/>
    </source>
</evidence>
<comment type="function">
    <text evidence="1">Mediates coordination of peptidoglycan synthesis and outer membrane constriction during cell division.</text>
</comment>
<evidence type="ECO:0000313" key="3">
    <source>
        <dbReference type="EMBL" id="SUU86297.1"/>
    </source>
</evidence>
<dbReference type="SUPFAM" id="SSF48452">
    <property type="entry name" value="TPR-like"/>
    <property type="match status" value="1"/>
</dbReference>
<feature type="compositionally biased region" description="Polar residues" evidence="2">
    <location>
        <begin position="178"/>
        <end position="191"/>
    </location>
</feature>
<feature type="signal peptide" evidence="1">
    <location>
        <begin position="1"/>
        <end position="37"/>
    </location>
</feature>
<dbReference type="HAMAP" id="MF_02066">
    <property type="entry name" value="CpoB"/>
    <property type="match status" value="1"/>
</dbReference>
<feature type="region of interest" description="Disordered" evidence="2">
    <location>
        <begin position="84"/>
        <end position="230"/>
    </location>
</feature>
<dbReference type="Pfam" id="PF13432">
    <property type="entry name" value="TPR_16"/>
    <property type="match status" value="1"/>
</dbReference>
<organism evidence="3 4">
    <name type="scientific">Afipia felis</name>
    <name type="common">Cat scratch disease bacillus</name>
    <dbReference type="NCBI Taxonomy" id="1035"/>
    <lineage>
        <taxon>Bacteria</taxon>
        <taxon>Pseudomonadati</taxon>
        <taxon>Pseudomonadota</taxon>
        <taxon>Alphaproteobacteria</taxon>
        <taxon>Hyphomicrobiales</taxon>
        <taxon>Nitrobacteraceae</taxon>
        <taxon>Afipia</taxon>
    </lineage>
</organism>
<dbReference type="InterPro" id="IPR034706">
    <property type="entry name" value="CpoB"/>
</dbReference>